<organism evidence="1 2">
    <name type="scientific">Lutispora thermophila DSM 19022</name>
    <dbReference type="NCBI Taxonomy" id="1122184"/>
    <lineage>
        <taxon>Bacteria</taxon>
        <taxon>Bacillati</taxon>
        <taxon>Bacillota</taxon>
        <taxon>Clostridia</taxon>
        <taxon>Lutisporales</taxon>
        <taxon>Lutisporaceae</taxon>
        <taxon>Lutispora</taxon>
    </lineage>
</organism>
<dbReference type="EMBL" id="FQZS01000005">
    <property type="protein sequence ID" value="SHI63440.1"/>
    <property type="molecule type" value="Genomic_DNA"/>
</dbReference>
<proteinExistence type="predicted"/>
<gene>
    <name evidence="1" type="ORF">SAMN02745176_00903</name>
</gene>
<protein>
    <submittedName>
        <fullName evidence="1">Uncharacterized protein</fullName>
    </submittedName>
</protein>
<reference evidence="1 2" key="1">
    <citation type="submission" date="2016-11" db="EMBL/GenBank/DDBJ databases">
        <authorList>
            <person name="Jaros S."/>
            <person name="Januszkiewicz K."/>
            <person name="Wedrychowicz H."/>
        </authorList>
    </citation>
    <scope>NUCLEOTIDE SEQUENCE [LARGE SCALE GENOMIC DNA]</scope>
    <source>
        <strain evidence="1 2">DSM 19022</strain>
    </source>
</reference>
<dbReference type="RefSeq" id="WP_073024971.1">
    <property type="nucleotide sequence ID" value="NZ_FQZS01000005.1"/>
</dbReference>
<name>A0A1M6CR42_9FIRM</name>
<keyword evidence="2" id="KW-1185">Reference proteome</keyword>
<dbReference type="OrthoDB" id="2972252at2"/>
<evidence type="ECO:0000313" key="1">
    <source>
        <dbReference type="EMBL" id="SHI63440.1"/>
    </source>
</evidence>
<sequence length="93" mass="11093">MTFYLKIDENNIIRDAIEYPFEGYTEVHLEETHLPAGINGGWYRWNGATYELDEELKRQADERIKELRRQENTDIIAEVIDNYTLELIERGML</sequence>
<accession>A0A1M6CR42</accession>
<evidence type="ECO:0000313" key="2">
    <source>
        <dbReference type="Proteomes" id="UP000184442"/>
    </source>
</evidence>
<dbReference type="AlphaFoldDB" id="A0A1M6CR42"/>
<dbReference type="Proteomes" id="UP000184442">
    <property type="component" value="Unassembled WGS sequence"/>
</dbReference>
<dbReference type="STRING" id="1122184.SAMN02745176_00903"/>